<feature type="region of interest" description="Disordered" evidence="1">
    <location>
        <begin position="120"/>
        <end position="168"/>
    </location>
</feature>
<accession>A0A1S4F0D8</accession>
<dbReference type="KEGG" id="aag:5573137"/>
<keyword evidence="2" id="KW-0732">Signal</keyword>
<dbReference type="SUPFAM" id="SSF100910">
    <property type="entry name" value="Chemosensory protein Csp2"/>
    <property type="match status" value="1"/>
</dbReference>
<feature type="compositionally biased region" description="Polar residues" evidence="1">
    <location>
        <begin position="151"/>
        <end position="160"/>
    </location>
</feature>
<evidence type="ECO:0000313" key="4">
    <source>
        <dbReference type="Proteomes" id="UP000682892"/>
    </source>
</evidence>
<name>A0A1S4F0D8_AEDAE</name>
<reference evidence="3" key="2">
    <citation type="journal article" date="2007" name="Science">
        <title>Genome sequence of Aedes aegypti, a major arbovirus vector.</title>
        <authorList>
            <person name="Nene V."/>
            <person name="Wortman J.R."/>
            <person name="Lawson D."/>
            <person name="Haas B."/>
            <person name="Kodira C."/>
            <person name="Tu Z.J."/>
            <person name="Loftus B."/>
            <person name="Xi Z."/>
            <person name="Megy K."/>
            <person name="Grabherr M."/>
            <person name="Ren Q."/>
            <person name="Zdobnov E.M."/>
            <person name="Lobo N.F."/>
            <person name="Campbell K.S."/>
            <person name="Brown S.E."/>
            <person name="Bonaldo M.F."/>
            <person name="Zhu J."/>
            <person name="Sinkins S.P."/>
            <person name="Hogenkamp D.G."/>
            <person name="Amedeo P."/>
            <person name="Arensburger P."/>
            <person name="Atkinson P.W."/>
            <person name="Bidwell S."/>
            <person name="Biedler J."/>
            <person name="Birney E."/>
            <person name="Bruggner R.V."/>
            <person name="Costas J."/>
            <person name="Coy M.R."/>
            <person name="Crabtree J."/>
            <person name="Crawford M."/>
            <person name="Debruyn B."/>
            <person name="Decaprio D."/>
            <person name="Eiglmeier K."/>
            <person name="Eisenstadt E."/>
            <person name="El-Dorry H."/>
            <person name="Gelbart W.M."/>
            <person name="Gomes S.L."/>
            <person name="Hammond M."/>
            <person name="Hannick L.I."/>
            <person name="Hogan J.R."/>
            <person name="Holmes M.H."/>
            <person name="Jaffe D."/>
            <person name="Johnston J.S."/>
            <person name="Kennedy R.C."/>
            <person name="Koo H."/>
            <person name="Kravitz S."/>
            <person name="Kriventseva E.V."/>
            <person name="Kulp D."/>
            <person name="Labutti K."/>
            <person name="Lee E."/>
            <person name="Li S."/>
            <person name="Lovin D.D."/>
            <person name="Mao C."/>
            <person name="Mauceli E."/>
            <person name="Menck C.F."/>
            <person name="Miller J.R."/>
            <person name="Montgomery P."/>
            <person name="Mori A."/>
            <person name="Nascimento A.L."/>
            <person name="Naveira H.F."/>
            <person name="Nusbaum C."/>
            <person name="O'leary S."/>
            <person name="Orvis J."/>
            <person name="Pertea M."/>
            <person name="Quesneville H."/>
            <person name="Reidenbach K.R."/>
            <person name="Rogers Y.H."/>
            <person name="Roth C.W."/>
            <person name="Schneider J.R."/>
            <person name="Schatz M."/>
            <person name="Shumway M."/>
            <person name="Stanke M."/>
            <person name="Stinson E.O."/>
            <person name="Tubio J.M."/>
            <person name="Vanzee J.P."/>
            <person name="Verjovski-Almeida S."/>
            <person name="Werner D."/>
            <person name="White O."/>
            <person name="Wyder S."/>
            <person name="Zeng Q."/>
            <person name="Zhao Q."/>
            <person name="Zhao Y."/>
            <person name="Hill C.A."/>
            <person name="Raikhel A.S."/>
            <person name="Soares M.B."/>
            <person name="Knudson D.L."/>
            <person name="Lee N.H."/>
            <person name="Galagan J."/>
            <person name="Salzberg S.L."/>
            <person name="Paulsen I.T."/>
            <person name="Dimopoulos G."/>
            <person name="Collins F.H."/>
            <person name="Birren B."/>
            <person name="Fraser-Liggett C.M."/>
            <person name="Severson D.W."/>
        </authorList>
    </citation>
    <scope>NUCLEOTIDE SEQUENCE [LARGE SCALE GENOMIC DNA]</scope>
    <source>
        <strain evidence="3">Liverpool</strain>
    </source>
</reference>
<reference evidence="3" key="3">
    <citation type="submission" date="2012-09" db="EMBL/GenBank/DDBJ databases">
        <authorList>
            <consortium name="VectorBase"/>
        </authorList>
    </citation>
    <scope>NUCLEOTIDE SEQUENCE</scope>
    <source>
        <strain evidence="3">Liverpool</strain>
    </source>
</reference>
<dbReference type="OMA" id="LNNYINC"/>
<dbReference type="InterPro" id="IPR036682">
    <property type="entry name" value="OS_D_A10/PebIII_sf"/>
</dbReference>
<sequence length="168" mass="19043">MSHKFCWIVVICAISIINVNCYDTKYDNVNLDEIFKSTRLLNNYINCLKNMGPCTPDAKELKELLPDALESECAHCTEKQKVGAERVINFVVDNRPDDFKILESMYDPAGEYRRKYLRDHPNFHDQGAPLTAADATENPPSSNGGDEAPTEESQQNQGQSEDGDDRRR</sequence>
<dbReference type="Pfam" id="PF03392">
    <property type="entry name" value="OS-D"/>
    <property type="match status" value="1"/>
</dbReference>
<feature type="signal peptide" evidence="2">
    <location>
        <begin position="1"/>
        <end position="21"/>
    </location>
</feature>
<dbReference type="AlphaFoldDB" id="A0A1S4F0D8"/>
<feature type="chain" id="PRO_5036456974" evidence="2">
    <location>
        <begin position="22"/>
        <end position="168"/>
    </location>
</feature>
<dbReference type="PANTHER" id="PTHR11257">
    <property type="entry name" value="CHEMOSENSORY PROTEIN-RELATED"/>
    <property type="match status" value="1"/>
</dbReference>
<gene>
    <name evidence="3" type="ORF">AaeL_AAEL001985</name>
</gene>
<evidence type="ECO:0000313" key="3">
    <source>
        <dbReference type="EMBL" id="EAT46831.1"/>
    </source>
</evidence>
<reference evidence="3" key="1">
    <citation type="submission" date="2005-10" db="EMBL/GenBank/DDBJ databases">
        <authorList>
            <person name="Loftus B.J."/>
            <person name="Nene V.M."/>
            <person name="Hannick L.I."/>
            <person name="Bidwell S."/>
            <person name="Haas B."/>
            <person name="Amedeo P."/>
            <person name="Orvis J."/>
            <person name="Wortman J.R."/>
            <person name="White O.R."/>
            <person name="Salzberg S."/>
            <person name="Shumway M."/>
            <person name="Koo H."/>
            <person name="Zhao Y."/>
            <person name="Holmes M."/>
            <person name="Miller J."/>
            <person name="Schatz M."/>
            <person name="Pop M."/>
            <person name="Pai G."/>
            <person name="Utterback T."/>
            <person name="Rogers Y.-H."/>
            <person name="Kravitz S."/>
            <person name="Fraser C.M."/>
        </authorList>
    </citation>
    <scope>NUCLEOTIDE SEQUENCE</scope>
    <source>
        <strain evidence="3">Liverpool</strain>
    </source>
</reference>
<dbReference type="EMBL" id="CH477232">
    <property type="protein sequence ID" value="EAT46831.1"/>
    <property type="molecule type" value="Genomic_DNA"/>
</dbReference>
<dbReference type="HOGENOM" id="CLU_126727_1_0_1"/>
<evidence type="ECO:0000256" key="1">
    <source>
        <dbReference type="SAM" id="MobiDB-lite"/>
    </source>
</evidence>
<dbReference type="InterPro" id="IPR005055">
    <property type="entry name" value="A10/PebIII"/>
</dbReference>
<dbReference type="PANTHER" id="PTHR11257:SF12">
    <property type="entry name" value="EJACULATORY BULB-SPECIFIC PROTEIN 3-RELATED"/>
    <property type="match status" value="1"/>
</dbReference>
<proteinExistence type="predicted"/>
<evidence type="ECO:0000256" key="2">
    <source>
        <dbReference type="SAM" id="SignalP"/>
    </source>
</evidence>
<organism evidence="3 4">
    <name type="scientific">Aedes aegypti</name>
    <name type="common">Yellowfever mosquito</name>
    <name type="synonym">Culex aegypti</name>
    <dbReference type="NCBI Taxonomy" id="7159"/>
    <lineage>
        <taxon>Eukaryota</taxon>
        <taxon>Metazoa</taxon>
        <taxon>Ecdysozoa</taxon>
        <taxon>Arthropoda</taxon>
        <taxon>Hexapoda</taxon>
        <taxon>Insecta</taxon>
        <taxon>Pterygota</taxon>
        <taxon>Neoptera</taxon>
        <taxon>Endopterygota</taxon>
        <taxon>Diptera</taxon>
        <taxon>Nematocera</taxon>
        <taxon>Culicoidea</taxon>
        <taxon>Culicidae</taxon>
        <taxon>Culicinae</taxon>
        <taxon>Aedini</taxon>
        <taxon>Aedes</taxon>
        <taxon>Stegomyia</taxon>
    </lineage>
</organism>
<protein>
    <submittedName>
        <fullName evidence="3">AAEL001985-PA</fullName>
    </submittedName>
</protein>
<dbReference type="Gene3D" id="1.10.2080.10">
    <property type="entry name" value="Insect odorant-binding protein A10/Ejaculatory bulb-specific protein 3"/>
    <property type="match status" value="1"/>
</dbReference>
<dbReference type="OrthoDB" id="8183954at2759"/>
<dbReference type="Proteomes" id="UP000682892">
    <property type="component" value="Unassembled WGS sequence"/>
</dbReference>